<reference evidence="4" key="1">
    <citation type="submission" date="2016-04" db="EMBL/GenBank/DDBJ databases">
        <authorList>
            <person name="Chen L."/>
            <person name="Zhuang W."/>
            <person name="Wang G."/>
        </authorList>
    </citation>
    <scope>NUCLEOTIDE SEQUENCE [LARGE SCALE GENOMIC DNA]</scope>
    <source>
        <strain evidence="4">17621</strain>
    </source>
</reference>
<evidence type="ECO:0000259" key="2">
    <source>
        <dbReference type="Pfam" id="PF13568"/>
    </source>
</evidence>
<name>A0A1V9ELE8_9BACT</name>
<feature type="signal peptide" evidence="1">
    <location>
        <begin position="1"/>
        <end position="23"/>
    </location>
</feature>
<feature type="chain" id="PRO_5010747151" description="Outer membrane protein beta-barrel domain-containing protein" evidence="1">
    <location>
        <begin position="24"/>
        <end position="219"/>
    </location>
</feature>
<evidence type="ECO:0000313" key="3">
    <source>
        <dbReference type="EMBL" id="OQP46946.1"/>
    </source>
</evidence>
<dbReference type="RefSeq" id="WP_081200955.1">
    <property type="nucleotide sequence ID" value="NZ_FOCZ01000002.1"/>
</dbReference>
<protein>
    <recommendedName>
        <fullName evidence="2">Outer membrane protein beta-barrel domain-containing protein</fullName>
    </recommendedName>
</protein>
<dbReference type="AlphaFoldDB" id="A0A1V9ELE8"/>
<sequence length="219" mass="23832">MKKMMCAALLSAAFLTAGNSLFAQVQQTGAENELTPKFGIKGGLNLTNMYVKDVSDENLKVGWNAGVFAKLPVTRGFSIQPELLYTSKGAKETYNNFIEGKGEYRFNLNYIELPLLAVFNVAKNFNIHVGPYASYLIGANIKDLKDDGTINNITDLDAENFNRFDVGVAGGFGIDISNFTLGARYNYGFREIGKSGSLSGQLTKDSKNSAISLYIGLGF</sequence>
<evidence type="ECO:0000256" key="1">
    <source>
        <dbReference type="SAM" id="SignalP"/>
    </source>
</evidence>
<feature type="domain" description="Outer membrane protein beta-barrel" evidence="2">
    <location>
        <begin position="28"/>
        <end position="191"/>
    </location>
</feature>
<dbReference type="InterPro" id="IPR025665">
    <property type="entry name" value="Beta-barrel_OMP_2"/>
</dbReference>
<keyword evidence="4" id="KW-1185">Reference proteome</keyword>
<dbReference type="EMBL" id="LVXG01000023">
    <property type="protein sequence ID" value="OQP46946.1"/>
    <property type="molecule type" value="Genomic_DNA"/>
</dbReference>
<dbReference type="Pfam" id="PF13568">
    <property type="entry name" value="OMP_b-brl_2"/>
    <property type="match status" value="1"/>
</dbReference>
<accession>A0A1V9ELE8</accession>
<keyword evidence="1" id="KW-0732">Signal</keyword>
<gene>
    <name evidence="3" type="ORF">A4H97_05345</name>
</gene>
<dbReference type="OrthoDB" id="947434at2"/>
<evidence type="ECO:0000313" key="4">
    <source>
        <dbReference type="Proteomes" id="UP000192610"/>
    </source>
</evidence>
<dbReference type="STRING" id="354355.SAMN05660816_01093"/>
<organism evidence="3 4">
    <name type="scientific">Niastella yeongjuensis</name>
    <dbReference type="NCBI Taxonomy" id="354355"/>
    <lineage>
        <taxon>Bacteria</taxon>
        <taxon>Pseudomonadati</taxon>
        <taxon>Bacteroidota</taxon>
        <taxon>Chitinophagia</taxon>
        <taxon>Chitinophagales</taxon>
        <taxon>Chitinophagaceae</taxon>
        <taxon>Niastella</taxon>
    </lineage>
</organism>
<comment type="caution">
    <text evidence="3">The sequence shown here is derived from an EMBL/GenBank/DDBJ whole genome shotgun (WGS) entry which is preliminary data.</text>
</comment>
<proteinExistence type="predicted"/>
<dbReference type="Proteomes" id="UP000192610">
    <property type="component" value="Unassembled WGS sequence"/>
</dbReference>